<keyword evidence="1" id="KW-1133">Transmembrane helix</keyword>
<dbReference type="EMBL" id="BSOU01000006">
    <property type="protein sequence ID" value="GLR75768.1"/>
    <property type="molecule type" value="Genomic_DNA"/>
</dbReference>
<evidence type="ECO:0000313" key="6">
    <source>
        <dbReference type="Proteomes" id="UP001156660"/>
    </source>
</evidence>
<keyword evidence="1" id="KW-0812">Transmembrane</keyword>
<dbReference type="GO" id="GO:0015627">
    <property type="term" value="C:type II protein secretion system complex"/>
    <property type="evidence" value="ECO:0007669"/>
    <property type="project" value="InterPro"/>
</dbReference>
<reference evidence="3" key="1">
    <citation type="journal article" date="2014" name="Int. J. Syst. Evol. Microbiol.">
        <title>Complete genome of a new Firmicutes species belonging to the dominant human colonic microbiota ('Ruminococcus bicirculans') reveals two chromosomes and a selective capacity to utilize plant glucans.</title>
        <authorList>
            <consortium name="NISC Comparative Sequencing Program"/>
            <person name="Wegmann U."/>
            <person name="Louis P."/>
            <person name="Goesmann A."/>
            <person name="Henrissat B."/>
            <person name="Duncan S.H."/>
            <person name="Flint H.J."/>
        </authorList>
    </citation>
    <scope>NUCLEOTIDE SEQUENCE</scope>
    <source>
        <strain evidence="3">NBRC 105001</strain>
    </source>
</reference>
<comment type="caution">
    <text evidence="4">The sequence shown here is derived from an EMBL/GenBank/DDBJ whole genome shotgun (WGS) entry which is preliminary data.</text>
</comment>
<dbReference type="RefSeq" id="WP_105063447.1">
    <property type="nucleotide sequence ID" value="NZ_BSOU01000006.1"/>
</dbReference>
<name>A0A2S7XL61_9GAMM</name>
<proteinExistence type="predicted"/>
<sequence>MSSYRFPLWVLGSIVVLPPLVISSYLSLPYYKASQQELEPYKPTYTVLSLPTLDTEKLPLRATELSLSRLKEPTKKKNSIEEFRGIPNSKDKDDIDNITAEQNQEPLDIDNLDLSGLSPELAARFESILNEPSEVEERYENGSAKYGDSPYVELDKKGAQFSGQLPPLNFQTHNYTSKPSRRWVKVNGKEVNLGGHISNGITLLEINPRNVVIDFKGQKIEIPALYEWKG</sequence>
<dbReference type="AlphaFoldDB" id="A0A2S7XL61"/>
<dbReference type="Pfam" id="PF16537">
    <property type="entry name" value="T2SSB"/>
    <property type="match status" value="1"/>
</dbReference>
<dbReference type="OrthoDB" id="5432325at2"/>
<keyword evidence="6" id="KW-1185">Reference proteome</keyword>
<gene>
    <name evidence="4" type="ORF">BTO23_10315</name>
    <name evidence="3" type="ORF">GCM10007855_26420</name>
</gene>
<evidence type="ECO:0000259" key="2">
    <source>
        <dbReference type="Pfam" id="PF16537"/>
    </source>
</evidence>
<feature type="domain" description="Type II secretion system protein GspB C-terminal" evidence="2">
    <location>
        <begin position="165"/>
        <end position="224"/>
    </location>
</feature>
<reference evidence="4 5" key="2">
    <citation type="submission" date="2016-12" db="EMBL/GenBank/DDBJ databases">
        <title>Diversity of luminous bacteria.</title>
        <authorList>
            <person name="Yoshizawa S."/>
            <person name="Kogure K."/>
        </authorList>
    </citation>
    <scope>NUCLEOTIDE SEQUENCE [LARGE SCALE GENOMIC DNA]</scope>
    <source>
        <strain evidence="4 5">NBRC 105001</strain>
    </source>
</reference>
<protein>
    <submittedName>
        <fullName evidence="4">General secretion pathway protein GspB</fullName>
    </submittedName>
</protein>
<evidence type="ECO:0000256" key="1">
    <source>
        <dbReference type="SAM" id="Phobius"/>
    </source>
</evidence>
<evidence type="ECO:0000313" key="3">
    <source>
        <dbReference type="EMBL" id="GLR75768.1"/>
    </source>
</evidence>
<feature type="transmembrane region" description="Helical" evidence="1">
    <location>
        <begin position="6"/>
        <end position="28"/>
    </location>
</feature>
<evidence type="ECO:0000313" key="4">
    <source>
        <dbReference type="EMBL" id="PQJ94430.1"/>
    </source>
</evidence>
<dbReference type="Proteomes" id="UP000239273">
    <property type="component" value="Unassembled WGS sequence"/>
</dbReference>
<accession>A0A2S7XL61</accession>
<dbReference type="EMBL" id="MSCP01000001">
    <property type="protein sequence ID" value="PQJ94430.1"/>
    <property type="molecule type" value="Genomic_DNA"/>
</dbReference>
<evidence type="ECO:0000313" key="5">
    <source>
        <dbReference type="Proteomes" id="UP000239273"/>
    </source>
</evidence>
<organism evidence="4 5">
    <name type="scientific">Aliivibrio sifiae</name>
    <dbReference type="NCBI Taxonomy" id="566293"/>
    <lineage>
        <taxon>Bacteria</taxon>
        <taxon>Pseudomonadati</taxon>
        <taxon>Pseudomonadota</taxon>
        <taxon>Gammaproteobacteria</taxon>
        <taxon>Vibrionales</taxon>
        <taxon>Vibrionaceae</taxon>
        <taxon>Aliivibrio</taxon>
    </lineage>
</organism>
<reference evidence="3" key="4">
    <citation type="submission" date="2023-01" db="EMBL/GenBank/DDBJ databases">
        <title>Draft genome sequence of Aliivibrio sifiae strain NBRC 105001.</title>
        <authorList>
            <person name="Sun Q."/>
            <person name="Mori K."/>
        </authorList>
    </citation>
    <scope>NUCLEOTIDE SEQUENCE</scope>
    <source>
        <strain evidence="3">NBRC 105001</strain>
    </source>
</reference>
<dbReference type="Proteomes" id="UP001156660">
    <property type="component" value="Unassembled WGS sequence"/>
</dbReference>
<reference evidence="6" key="3">
    <citation type="journal article" date="2019" name="Int. J. Syst. Evol. Microbiol.">
        <title>The Global Catalogue of Microorganisms (GCM) 10K type strain sequencing project: providing services to taxonomists for standard genome sequencing and annotation.</title>
        <authorList>
            <consortium name="The Broad Institute Genomics Platform"/>
            <consortium name="The Broad Institute Genome Sequencing Center for Infectious Disease"/>
            <person name="Wu L."/>
            <person name="Ma J."/>
        </authorList>
    </citation>
    <scope>NUCLEOTIDE SEQUENCE [LARGE SCALE GENOMIC DNA]</scope>
    <source>
        <strain evidence="6">NBRC 105001</strain>
    </source>
</reference>
<keyword evidence="1" id="KW-0472">Membrane</keyword>
<dbReference type="InterPro" id="IPR032389">
    <property type="entry name" value="GspB_C"/>
</dbReference>